<dbReference type="KEGG" id="mbr:MONBRDRAFT_9758"/>
<dbReference type="InParanoid" id="A9V453"/>
<dbReference type="RefSeq" id="XP_001747566.1">
    <property type="nucleotide sequence ID" value="XM_001747514.1"/>
</dbReference>
<reference evidence="5 6" key="1">
    <citation type="journal article" date="2008" name="Nature">
        <title>The genome of the choanoflagellate Monosiga brevicollis and the origin of metazoans.</title>
        <authorList>
            <consortium name="JGI Sequencing"/>
            <person name="King N."/>
            <person name="Westbrook M.J."/>
            <person name="Young S.L."/>
            <person name="Kuo A."/>
            <person name="Abedin M."/>
            <person name="Chapman J."/>
            <person name="Fairclough S."/>
            <person name="Hellsten U."/>
            <person name="Isogai Y."/>
            <person name="Letunic I."/>
            <person name="Marr M."/>
            <person name="Pincus D."/>
            <person name="Putnam N."/>
            <person name="Rokas A."/>
            <person name="Wright K.J."/>
            <person name="Zuzow R."/>
            <person name="Dirks W."/>
            <person name="Good M."/>
            <person name="Goodstein D."/>
            <person name="Lemons D."/>
            <person name="Li W."/>
            <person name="Lyons J.B."/>
            <person name="Morris A."/>
            <person name="Nichols S."/>
            <person name="Richter D.J."/>
            <person name="Salamov A."/>
            <person name="Bork P."/>
            <person name="Lim W.A."/>
            <person name="Manning G."/>
            <person name="Miller W.T."/>
            <person name="McGinnis W."/>
            <person name="Shapiro H."/>
            <person name="Tjian R."/>
            <person name="Grigoriev I.V."/>
            <person name="Rokhsar D."/>
        </authorList>
    </citation>
    <scope>NUCLEOTIDE SEQUENCE [LARGE SCALE GENOMIC DNA]</scope>
    <source>
        <strain evidence="6">MX1 / ATCC 50154</strain>
    </source>
</reference>
<dbReference type="EMBL" id="CH991558">
    <property type="protein sequence ID" value="EDQ87646.1"/>
    <property type="molecule type" value="Genomic_DNA"/>
</dbReference>
<dbReference type="GeneID" id="5892815"/>
<organism evidence="5 6">
    <name type="scientific">Monosiga brevicollis</name>
    <name type="common">Choanoflagellate</name>
    <dbReference type="NCBI Taxonomy" id="81824"/>
    <lineage>
        <taxon>Eukaryota</taxon>
        <taxon>Choanoflagellata</taxon>
        <taxon>Craspedida</taxon>
        <taxon>Salpingoecidae</taxon>
        <taxon>Monosiga</taxon>
    </lineage>
</organism>
<dbReference type="PROSITE" id="PS00973">
    <property type="entry name" value="USP_2"/>
    <property type="match status" value="1"/>
</dbReference>
<dbReference type="FunCoup" id="A9V453">
    <property type="interactions" value="426"/>
</dbReference>
<feature type="compositionally biased region" description="Polar residues" evidence="2">
    <location>
        <begin position="300"/>
        <end position="319"/>
    </location>
</feature>
<feature type="signal peptide" evidence="3">
    <location>
        <begin position="1"/>
        <end position="20"/>
    </location>
</feature>
<dbReference type="PANTHER" id="PTHR21646:SF39">
    <property type="entry name" value="UBIQUITIN CARBOXYL-TERMINAL HYDROLASE 16"/>
    <property type="match status" value="1"/>
</dbReference>
<feature type="chain" id="PRO_5002742752" description="Ubiquitin carboxyl-terminal hydrolase" evidence="3">
    <location>
        <begin position="21"/>
        <end position="532"/>
    </location>
</feature>
<dbReference type="InterPro" id="IPR028889">
    <property type="entry name" value="USP"/>
</dbReference>
<dbReference type="Pfam" id="PF00443">
    <property type="entry name" value="UCH"/>
    <property type="match status" value="1"/>
</dbReference>
<dbReference type="Gene3D" id="3.90.70.10">
    <property type="entry name" value="Cysteine proteinases"/>
    <property type="match status" value="2"/>
</dbReference>
<keyword evidence="1" id="KW-0833">Ubl conjugation pathway</keyword>
<dbReference type="PANTHER" id="PTHR21646">
    <property type="entry name" value="UBIQUITIN CARBOXYL-TERMINAL HYDROLASE"/>
    <property type="match status" value="1"/>
</dbReference>
<feature type="region of interest" description="Disordered" evidence="2">
    <location>
        <begin position="294"/>
        <end position="374"/>
    </location>
</feature>
<evidence type="ECO:0000313" key="5">
    <source>
        <dbReference type="EMBL" id="EDQ87646.1"/>
    </source>
</evidence>
<comment type="similarity">
    <text evidence="1">Belongs to the peptidase C19 family.</text>
</comment>
<dbReference type="Proteomes" id="UP000001357">
    <property type="component" value="Unassembled WGS sequence"/>
</dbReference>
<accession>A9V453</accession>
<keyword evidence="1" id="KW-0788">Thiol protease</keyword>
<dbReference type="InterPro" id="IPR018200">
    <property type="entry name" value="USP_CS"/>
</dbReference>
<keyword evidence="1" id="KW-0378">Hydrolase</keyword>
<feature type="compositionally biased region" description="Polar residues" evidence="2">
    <location>
        <begin position="364"/>
        <end position="374"/>
    </location>
</feature>
<evidence type="ECO:0000256" key="3">
    <source>
        <dbReference type="SAM" id="SignalP"/>
    </source>
</evidence>
<dbReference type="AlphaFoldDB" id="A9V453"/>
<dbReference type="eggNOG" id="KOG1867">
    <property type="taxonomic scope" value="Eukaryota"/>
</dbReference>
<evidence type="ECO:0000313" key="6">
    <source>
        <dbReference type="Proteomes" id="UP000001357"/>
    </source>
</evidence>
<sequence length="532" mass="59013">MGLCRVWYNLLFMGLPYLWSHRTQYSGVRKLRSGRVVRTDPDAGLPLRTGVYADSDRTATAQRHFENSLLAKVLMAWHKHAAATRTSSANNSGRPLASTSASPAFRRLSAANRTSLHSLAHTNKPGMTGLRNLGQTCYMNAVLQAYAHVDIIRRLLYELVLSGAFASVGATSGTSPSVATRPIHKIERQPTVQVHELMEAPQVSLQSHRRNARKKPKVDADTTDLDKPFVYLIESLFRVLWSGRWVLVTPNWLLATVWKRVPQFQGFMQQDAHEFLMTLDERIMTELEQRRLSRRLSQPHFESTGTPTSRVSAERTGSNAGARRVGLTRGEAGVESVLPAGSTEASPRRARATAEDGTPHTPAMRTSQSVTGLGSTMAAVTTTRNAQKYTRLISAPQVLKIHLKRFRWQQTDRCKLQYHVACPLVLDLSPYLAADHEGTPKPIASRGTALYDLMAMVVHEGSSLTAGHYKALVYNPTIGAWVVKNDARVSVTTAEDVLERQAYILFYVQRQANKSARYDLSNVPPTPAPKLG</sequence>
<evidence type="ECO:0000256" key="1">
    <source>
        <dbReference type="RuleBase" id="RU366025"/>
    </source>
</evidence>
<dbReference type="GO" id="GO:0006508">
    <property type="term" value="P:proteolysis"/>
    <property type="evidence" value="ECO:0007669"/>
    <property type="project" value="UniProtKB-KW"/>
</dbReference>
<keyword evidence="1" id="KW-0645">Protease</keyword>
<dbReference type="CDD" id="cd02257">
    <property type="entry name" value="Peptidase_C19"/>
    <property type="match status" value="1"/>
</dbReference>
<dbReference type="PROSITE" id="PS50235">
    <property type="entry name" value="USP_3"/>
    <property type="match status" value="1"/>
</dbReference>
<dbReference type="EC" id="3.4.19.12" evidence="1"/>
<dbReference type="InterPro" id="IPR038765">
    <property type="entry name" value="Papain-like_cys_pep_sf"/>
</dbReference>
<gene>
    <name evidence="5" type="ORF">MONBRDRAFT_9758</name>
</gene>
<dbReference type="STRING" id="81824.A9V453"/>
<name>A9V453_MONBE</name>
<dbReference type="GO" id="GO:0016579">
    <property type="term" value="P:protein deubiquitination"/>
    <property type="evidence" value="ECO:0007669"/>
    <property type="project" value="InterPro"/>
</dbReference>
<dbReference type="GO" id="GO:0004843">
    <property type="term" value="F:cysteine-type deubiquitinase activity"/>
    <property type="evidence" value="ECO:0007669"/>
    <property type="project" value="UniProtKB-UniRule"/>
</dbReference>
<evidence type="ECO:0000259" key="4">
    <source>
        <dbReference type="PROSITE" id="PS50235"/>
    </source>
</evidence>
<dbReference type="InterPro" id="IPR050185">
    <property type="entry name" value="Ub_carboxyl-term_hydrolase"/>
</dbReference>
<feature type="domain" description="USP" evidence="4">
    <location>
        <begin position="128"/>
        <end position="510"/>
    </location>
</feature>
<keyword evidence="6" id="KW-1185">Reference proteome</keyword>
<evidence type="ECO:0000256" key="2">
    <source>
        <dbReference type="SAM" id="MobiDB-lite"/>
    </source>
</evidence>
<protein>
    <recommendedName>
        <fullName evidence="1">Ubiquitin carboxyl-terminal hydrolase</fullName>
        <ecNumber evidence="1">3.4.19.12</ecNumber>
    </recommendedName>
</protein>
<keyword evidence="3" id="KW-0732">Signal</keyword>
<comment type="catalytic activity">
    <reaction evidence="1">
        <text>Thiol-dependent hydrolysis of ester, thioester, amide, peptide and isopeptide bonds formed by the C-terminal Gly of ubiquitin (a 76-residue protein attached to proteins as an intracellular targeting signal).</text>
        <dbReference type="EC" id="3.4.19.12"/>
    </reaction>
</comment>
<proteinExistence type="inferred from homology"/>
<dbReference type="SUPFAM" id="SSF54001">
    <property type="entry name" value="Cysteine proteinases"/>
    <property type="match status" value="1"/>
</dbReference>
<dbReference type="PROSITE" id="PS00972">
    <property type="entry name" value="USP_1"/>
    <property type="match status" value="1"/>
</dbReference>
<dbReference type="InterPro" id="IPR001394">
    <property type="entry name" value="Peptidase_C19_UCH"/>
</dbReference>